<dbReference type="Proteomes" id="UP001279734">
    <property type="component" value="Unassembled WGS sequence"/>
</dbReference>
<feature type="region of interest" description="Disordered" evidence="1">
    <location>
        <begin position="1"/>
        <end position="24"/>
    </location>
</feature>
<accession>A0AAD3S0W5</accession>
<reference evidence="2" key="1">
    <citation type="submission" date="2023-05" db="EMBL/GenBank/DDBJ databases">
        <title>Nepenthes gracilis genome sequencing.</title>
        <authorList>
            <person name="Fukushima K."/>
        </authorList>
    </citation>
    <scope>NUCLEOTIDE SEQUENCE</scope>
    <source>
        <strain evidence="2">SING2019-196</strain>
    </source>
</reference>
<evidence type="ECO:0000313" key="3">
    <source>
        <dbReference type="Proteomes" id="UP001279734"/>
    </source>
</evidence>
<proteinExistence type="predicted"/>
<name>A0AAD3S0W5_NEPGR</name>
<dbReference type="EMBL" id="BSYO01000003">
    <property type="protein sequence ID" value="GMH02242.1"/>
    <property type="molecule type" value="Genomic_DNA"/>
</dbReference>
<organism evidence="2 3">
    <name type="scientific">Nepenthes gracilis</name>
    <name type="common">Slender pitcher plant</name>
    <dbReference type="NCBI Taxonomy" id="150966"/>
    <lineage>
        <taxon>Eukaryota</taxon>
        <taxon>Viridiplantae</taxon>
        <taxon>Streptophyta</taxon>
        <taxon>Embryophyta</taxon>
        <taxon>Tracheophyta</taxon>
        <taxon>Spermatophyta</taxon>
        <taxon>Magnoliopsida</taxon>
        <taxon>eudicotyledons</taxon>
        <taxon>Gunneridae</taxon>
        <taxon>Pentapetalae</taxon>
        <taxon>Caryophyllales</taxon>
        <taxon>Nepenthaceae</taxon>
        <taxon>Nepenthes</taxon>
    </lineage>
</organism>
<gene>
    <name evidence="2" type="ORF">Nepgr_004081</name>
</gene>
<protein>
    <submittedName>
        <fullName evidence="2">Uncharacterized protein</fullName>
    </submittedName>
</protein>
<evidence type="ECO:0000256" key="1">
    <source>
        <dbReference type="SAM" id="MobiDB-lite"/>
    </source>
</evidence>
<evidence type="ECO:0000313" key="2">
    <source>
        <dbReference type="EMBL" id="GMH02242.1"/>
    </source>
</evidence>
<comment type="caution">
    <text evidence="2">The sequence shown here is derived from an EMBL/GenBank/DDBJ whole genome shotgun (WGS) entry which is preliminary data.</text>
</comment>
<sequence>MEEEKTAKLGEAGNSQGEEVAKRKNQIKAWSLWQGYKGGREFEMGWTKEMTWEEKGKLDEQHRQETPARRLRQ</sequence>
<feature type="region of interest" description="Disordered" evidence="1">
    <location>
        <begin position="52"/>
        <end position="73"/>
    </location>
</feature>
<keyword evidence="3" id="KW-1185">Reference proteome</keyword>
<dbReference type="AlphaFoldDB" id="A0AAD3S0W5"/>